<dbReference type="Pfam" id="PF01263">
    <property type="entry name" value="Aldose_epim"/>
    <property type="match status" value="1"/>
</dbReference>
<dbReference type="GO" id="GO:0016853">
    <property type="term" value="F:isomerase activity"/>
    <property type="evidence" value="ECO:0007669"/>
    <property type="project" value="InterPro"/>
</dbReference>
<dbReference type="InterPro" id="IPR008183">
    <property type="entry name" value="Aldose_1/G6P_1-epimerase"/>
</dbReference>
<dbReference type="GO" id="GO:0005975">
    <property type="term" value="P:carbohydrate metabolic process"/>
    <property type="evidence" value="ECO:0007669"/>
    <property type="project" value="InterPro"/>
</dbReference>
<dbReference type="EMBL" id="MVGJ01000893">
    <property type="protein sequence ID" value="OOL67625.1"/>
    <property type="molecule type" value="Genomic_DNA"/>
</dbReference>
<accession>A0A1S8JJL6</accession>
<dbReference type="InterPro" id="IPR011013">
    <property type="entry name" value="Gal_mutarotase_sf_dom"/>
</dbReference>
<gene>
    <name evidence="1" type="ORF">B1P95_20145</name>
</gene>
<name>A0A1S8JJL6_ENTFC</name>
<evidence type="ECO:0000313" key="1">
    <source>
        <dbReference type="EMBL" id="OOL67625.1"/>
    </source>
</evidence>
<dbReference type="InterPro" id="IPR014718">
    <property type="entry name" value="GH-type_carb-bd"/>
</dbReference>
<comment type="caution">
    <text evidence="1">The sequence shown here is derived from an EMBL/GenBank/DDBJ whole genome shotgun (WGS) entry which is preliminary data.</text>
</comment>
<dbReference type="GO" id="GO:0030246">
    <property type="term" value="F:carbohydrate binding"/>
    <property type="evidence" value="ECO:0007669"/>
    <property type="project" value="InterPro"/>
</dbReference>
<feature type="non-terminal residue" evidence="1">
    <location>
        <position position="69"/>
    </location>
</feature>
<evidence type="ECO:0000313" key="2">
    <source>
        <dbReference type="Proteomes" id="UP000191171"/>
    </source>
</evidence>
<dbReference type="Gene3D" id="2.70.98.10">
    <property type="match status" value="1"/>
</dbReference>
<reference evidence="1 2" key="1">
    <citation type="submission" date="2017-02" db="EMBL/GenBank/DDBJ databases">
        <title>Clonality and virulence of isolates of VRE in Hematopoietic Stem Cell Transplanted (HSCT) patients.</title>
        <authorList>
            <person name="Marchi A.P."/>
            <person name="Martins R.C."/>
            <person name="Marie S.K."/>
            <person name="Levin A.S."/>
            <person name="Costa S.F."/>
        </authorList>
    </citation>
    <scope>NUCLEOTIDE SEQUENCE [LARGE SCALE GENOMIC DNA]</scope>
    <source>
        <strain evidence="1 2">LIM1759</strain>
    </source>
</reference>
<dbReference type="SUPFAM" id="SSF74650">
    <property type="entry name" value="Galactose mutarotase-like"/>
    <property type="match status" value="1"/>
</dbReference>
<sequence length="69" mass="8127">MELKNEYLTVQFKTLGGQLTSIKDKDGIEYLWQADPNYWNGQAPILFPICGSLRNDWAIYRPQERPFFT</sequence>
<organism evidence="1 2">
    <name type="scientific">Enterococcus faecium</name>
    <name type="common">Streptococcus faecium</name>
    <dbReference type="NCBI Taxonomy" id="1352"/>
    <lineage>
        <taxon>Bacteria</taxon>
        <taxon>Bacillati</taxon>
        <taxon>Bacillota</taxon>
        <taxon>Bacilli</taxon>
        <taxon>Lactobacillales</taxon>
        <taxon>Enterococcaceae</taxon>
        <taxon>Enterococcus</taxon>
    </lineage>
</organism>
<dbReference type="AlphaFoldDB" id="A0A1S8JJL6"/>
<protein>
    <submittedName>
        <fullName evidence="1">Protein lacX</fullName>
    </submittedName>
</protein>
<proteinExistence type="predicted"/>
<dbReference type="Proteomes" id="UP000191171">
    <property type="component" value="Unassembled WGS sequence"/>
</dbReference>